<feature type="signal peptide" evidence="1">
    <location>
        <begin position="1"/>
        <end position="19"/>
    </location>
</feature>
<evidence type="ECO:0000256" key="1">
    <source>
        <dbReference type="SAM" id="SignalP"/>
    </source>
</evidence>
<keyword evidence="1" id="KW-0732">Signal</keyword>
<organism evidence="2 3">
    <name type="scientific">Pyricularia grisea</name>
    <name type="common">Crabgrass-specific blast fungus</name>
    <name type="synonym">Magnaporthe grisea</name>
    <dbReference type="NCBI Taxonomy" id="148305"/>
    <lineage>
        <taxon>Eukaryota</taxon>
        <taxon>Fungi</taxon>
        <taxon>Dikarya</taxon>
        <taxon>Ascomycota</taxon>
        <taxon>Pezizomycotina</taxon>
        <taxon>Sordariomycetes</taxon>
        <taxon>Sordariomycetidae</taxon>
        <taxon>Magnaporthales</taxon>
        <taxon>Pyriculariaceae</taxon>
        <taxon>Pyricularia</taxon>
    </lineage>
</organism>
<reference evidence="3" key="2">
    <citation type="submission" date="2019-10" db="EMBL/GenBank/DDBJ databases">
        <authorList>
            <consortium name="NCBI Genome Project"/>
        </authorList>
    </citation>
    <scope>NUCLEOTIDE SEQUENCE</scope>
    <source>
        <strain evidence="3">NI907</strain>
    </source>
</reference>
<protein>
    <submittedName>
        <fullName evidence="3">Uncharacterized protein</fullName>
    </submittedName>
</protein>
<gene>
    <name evidence="3" type="ORF">PgNI_04569</name>
</gene>
<reference evidence="3" key="3">
    <citation type="submission" date="2025-08" db="UniProtKB">
        <authorList>
            <consortium name="RefSeq"/>
        </authorList>
    </citation>
    <scope>IDENTIFICATION</scope>
    <source>
        <strain evidence="3">NI907</strain>
    </source>
</reference>
<accession>A0A6P8B967</accession>
<dbReference type="KEGG" id="pgri:PgNI_04569"/>
<proteinExistence type="predicted"/>
<reference evidence="3" key="1">
    <citation type="journal article" date="2019" name="Mol. Biol. Evol.">
        <title>Blast fungal genomes show frequent chromosomal changes, gene gains and losses, and effector gene turnover.</title>
        <authorList>
            <person name="Gomez Luciano L.B."/>
            <person name="Jason Tsai I."/>
            <person name="Chuma I."/>
            <person name="Tosa Y."/>
            <person name="Chen Y.H."/>
            <person name="Li J.Y."/>
            <person name="Li M.Y."/>
            <person name="Jade Lu M.Y."/>
            <person name="Nakayashiki H."/>
            <person name="Li W.H."/>
        </authorList>
    </citation>
    <scope>NUCLEOTIDE SEQUENCE</scope>
    <source>
        <strain evidence="3">NI907</strain>
    </source>
</reference>
<evidence type="ECO:0000313" key="3">
    <source>
        <dbReference type="RefSeq" id="XP_030983735.1"/>
    </source>
</evidence>
<keyword evidence="2" id="KW-1185">Reference proteome</keyword>
<feature type="chain" id="PRO_5028250149" evidence="1">
    <location>
        <begin position="20"/>
        <end position="253"/>
    </location>
</feature>
<dbReference type="Proteomes" id="UP000515153">
    <property type="component" value="Unplaced"/>
</dbReference>
<dbReference type="RefSeq" id="XP_030983735.1">
    <property type="nucleotide sequence ID" value="XM_031124614.1"/>
</dbReference>
<evidence type="ECO:0000313" key="2">
    <source>
        <dbReference type="Proteomes" id="UP000515153"/>
    </source>
</evidence>
<dbReference type="AlphaFoldDB" id="A0A6P8B967"/>
<name>A0A6P8B967_PYRGI</name>
<dbReference type="GeneID" id="41959523"/>
<sequence>MNRWVRITVQATMIAPTLAAVNMVSTVTCREKTRSAPAFVLRSSSVFVAKVQYTAPAQLPTNVRMPTATTLKSEIPLYALDRSTEEMEFVPPKAKNVANWSSRVVVDSSSGVRGWELMNLKMTSRMRNRGTLVARDCVMAKRSQRAMFLGSAIWVRDASDKPVAFFDRPSLVTMEKITQAAPMDRPINTARARFNSDALPVKLSNISAKPGTISGDSSYVNANLKDKAARTIVVVPVMLTGVGRPLKPLSSSR</sequence>